<dbReference type="GO" id="GO:0005524">
    <property type="term" value="F:ATP binding"/>
    <property type="evidence" value="ECO:0007669"/>
    <property type="project" value="UniProtKB-KW"/>
</dbReference>
<comment type="pathway">
    <text evidence="1">Purine metabolism; GMP biosynthesis; GMP from XMP (L-Gln route): step 1/1.</text>
</comment>
<dbReference type="GeneID" id="25273802"/>
<keyword evidence="6" id="KW-0332">GMP biosynthesis</keyword>
<feature type="domain" description="GMP synthase C-terminal" evidence="10">
    <location>
        <begin position="47"/>
        <end position="139"/>
    </location>
</feature>
<evidence type="ECO:0000259" key="10">
    <source>
        <dbReference type="Pfam" id="PF00958"/>
    </source>
</evidence>
<evidence type="ECO:0000256" key="5">
    <source>
        <dbReference type="ARBA" id="ARBA00022741"/>
    </source>
</evidence>
<dbReference type="EC" id="6.3.5.2" evidence="2"/>
<evidence type="ECO:0000256" key="4">
    <source>
        <dbReference type="ARBA" id="ARBA00022598"/>
    </source>
</evidence>
<sequence length="140" mass="15697">MGRELNLSESRIMRHPFPGPGLAVRIVGEVNKERVEMLQEADDIFLQEIHKAGLYNKISQAFAVLLPECRSVGVMGDGRSYESCCVLRAVETEDFMSADWCHLPYSLLSSASSRITNHVKGINRVVYDISSKPPATIEWE</sequence>
<keyword evidence="4" id="KW-0436">Ligase</keyword>
<evidence type="ECO:0000313" key="11">
    <source>
        <dbReference type="EMBL" id="CDI76609.1"/>
    </source>
</evidence>
<reference evidence="11" key="2">
    <citation type="submission" date="2013-10" db="EMBL/GenBank/DDBJ databases">
        <authorList>
            <person name="Aslett M."/>
        </authorList>
    </citation>
    <scope>NUCLEOTIDE SEQUENCE [LARGE SCALE GENOMIC DNA]</scope>
    <source>
        <strain evidence="11">Houghton</strain>
    </source>
</reference>
<dbReference type="Pfam" id="PF00958">
    <property type="entry name" value="GMP_synt_C"/>
    <property type="match status" value="1"/>
</dbReference>
<keyword evidence="5" id="KW-0547">Nucleotide-binding</keyword>
<gene>
    <name evidence="11" type="ORF">EAH_00057320</name>
</gene>
<evidence type="ECO:0000256" key="9">
    <source>
        <dbReference type="ARBA" id="ARBA00031356"/>
    </source>
</evidence>
<dbReference type="PANTHER" id="PTHR11922">
    <property type="entry name" value="GMP SYNTHASE-RELATED"/>
    <property type="match status" value="1"/>
</dbReference>
<accession>U6GDG3</accession>
<dbReference type="Gene3D" id="3.30.300.10">
    <property type="match status" value="1"/>
</dbReference>
<evidence type="ECO:0000256" key="3">
    <source>
        <dbReference type="ARBA" id="ARBA00021562"/>
    </source>
</evidence>
<organism evidence="11 12">
    <name type="scientific">Eimeria acervulina</name>
    <name type="common">Coccidian parasite</name>
    <dbReference type="NCBI Taxonomy" id="5801"/>
    <lineage>
        <taxon>Eukaryota</taxon>
        <taxon>Sar</taxon>
        <taxon>Alveolata</taxon>
        <taxon>Apicomplexa</taxon>
        <taxon>Conoidasida</taxon>
        <taxon>Coccidia</taxon>
        <taxon>Eucoccidiorida</taxon>
        <taxon>Eimeriorina</taxon>
        <taxon>Eimeriidae</taxon>
        <taxon>Eimeria</taxon>
    </lineage>
</organism>
<proteinExistence type="predicted"/>
<dbReference type="EMBL" id="HG670423">
    <property type="protein sequence ID" value="CDI76609.1"/>
    <property type="molecule type" value="Genomic_DNA"/>
</dbReference>
<dbReference type="FunFam" id="3.30.300.10:FF:000002">
    <property type="entry name" value="GMP synthase [glutamine-hydrolyzing]"/>
    <property type="match status" value="1"/>
</dbReference>
<evidence type="ECO:0000256" key="7">
    <source>
        <dbReference type="ARBA" id="ARBA00022755"/>
    </source>
</evidence>
<dbReference type="RefSeq" id="XP_013252876.1">
    <property type="nucleotide sequence ID" value="XM_013397422.1"/>
</dbReference>
<dbReference type="Proteomes" id="UP000018050">
    <property type="component" value="Unassembled WGS sequence"/>
</dbReference>
<dbReference type="PANTHER" id="PTHR11922:SF2">
    <property type="entry name" value="GMP SYNTHASE [GLUTAMINE-HYDROLYZING]"/>
    <property type="match status" value="1"/>
</dbReference>
<dbReference type="GO" id="GO:0003921">
    <property type="term" value="F:GMP synthase activity"/>
    <property type="evidence" value="ECO:0007669"/>
    <property type="project" value="TreeGrafter"/>
</dbReference>
<keyword evidence="7" id="KW-0658">Purine biosynthesis</keyword>
<reference evidence="11" key="1">
    <citation type="submission" date="2013-10" db="EMBL/GenBank/DDBJ databases">
        <title>Genomic analysis of the causative agents of coccidiosis in chickens.</title>
        <authorList>
            <person name="Reid A.J."/>
            <person name="Blake D."/>
            <person name="Billington K."/>
            <person name="Browne H."/>
            <person name="Dunn M."/>
            <person name="Hung S."/>
            <person name="Kawahara F."/>
            <person name="Miranda-Saavedra D."/>
            <person name="Mourier T."/>
            <person name="Nagra H."/>
            <person name="Otto T.D."/>
            <person name="Rawlings N."/>
            <person name="Sanchez A."/>
            <person name="Sanders M."/>
            <person name="Subramaniam C."/>
            <person name="Tay Y."/>
            <person name="Dear P."/>
            <person name="Doerig C."/>
            <person name="Gruber A."/>
            <person name="Parkinson J."/>
            <person name="Shirley M."/>
            <person name="Wan K.L."/>
            <person name="Berriman M."/>
            <person name="Tomley F."/>
            <person name="Pain A."/>
        </authorList>
    </citation>
    <scope>NUCLEOTIDE SEQUENCE [LARGE SCALE GENOMIC DNA]</scope>
    <source>
        <strain evidence="11">Houghton</strain>
    </source>
</reference>
<dbReference type="SUPFAM" id="SSF54810">
    <property type="entry name" value="GMP synthetase C-terminal dimerisation domain"/>
    <property type="match status" value="1"/>
</dbReference>
<evidence type="ECO:0000313" key="12">
    <source>
        <dbReference type="Proteomes" id="UP000018050"/>
    </source>
</evidence>
<dbReference type="AlphaFoldDB" id="U6GDG3"/>
<keyword evidence="12" id="KW-1185">Reference proteome</keyword>
<dbReference type="OrthoDB" id="1724632at2759"/>
<evidence type="ECO:0000256" key="2">
    <source>
        <dbReference type="ARBA" id="ARBA00012746"/>
    </source>
</evidence>
<evidence type="ECO:0000256" key="6">
    <source>
        <dbReference type="ARBA" id="ARBA00022749"/>
    </source>
</evidence>
<dbReference type="GO" id="GO:0005829">
    <property type="term" value="C:cytosol"/>
    <property type="evidence" value="ECO:0007669"/>
    <property type="project" value="TreeGrafter"/>
</dbReference>
<name>U6GDG3_EIMAC</name>
<protein>
    <recommendedName>
        <fullName evidence="3">GMP synthase [glutamine-hydrolyzing]</fullName>
        <ecNumber evidence="2">6.3.5.2</ecNumber>
    </recommendedName>
    <alternativeName>
        <fullName evidence="9">Glutamine amidotransferase</fullName>
    </alternativeName>
</protein>
<dbReference type="InterPro" id="IPR001674">
    <property type="entry name" value="GMP_synth_C"/>
</dbReference>
<keyword evidence="8" id="KW-0067">ATP-binding</keyword>
<evidence type="ECO:0000256" key="8">
    <source>
        <dbReference type="ARBA" id="ARBA00022840"/>
    </source>
</evidence>
<evidence type="ECO:0000256" key="1">
    <source>
        <dbReference type="ARBA" id="ARBA00005153"/>
    </source>
</evidence>
<dbReference type="VEuPathDB" id="ToxoDB:EAH_00057320"/>